<geneLocation type="plasmid" evidence="3">
    <name>pA12a</name>
</geneLocation>
<accession>A0A6P1C2H4</accession>
<dbReference type="SUPFAM" id="SSF56317">
    <property type="entry name" value="Carbon-nitrogen hydrolase"/>
    <property type="match status" value="1"/>
</dbReference>
<dbReference type="GO" id="GO:0016020">
    <property type="term" value="C:membrane"/>
    <property type="evidence" value="ECO:0007669"/>
    <property type="project" value="InterPro"/>
</dbReference>
<evidence type="ECO:0000259" key="2">
    <source>
        <dbReference type="PROSITE" id="PS50263"/>
    </source>
</evidence>
<evidence type="ECO:0000313" key="3">
    <source>
        <dbReference type="EMBL" id="NEV11389.1"/>
    </source>
</evidence>
<feature type="domain" description="CN hydrolase" evidence="2">
    <location>
        <begin position="181"/>
        <end position="387"/>
    </location>
</feature>
<dbReference type="InterPro" id="IPR016707">
    <property type="entry name" value="Conjugal_tfr_TraB_rhizob"/>
</dbReference>
<keyword evidence="1" id="KW-0472">Membrane</keyword>
<evidence type="ECO:0000313" key="4">
    <source>
        <dbReference type="Proteomes" id="UP000471190"/>
    </source>
</evidence>
<name>A0A6P1C2H4_RHITR</name>
<proteinExistence type="predicted"/>
<dbReference type="Pfam" id="PF00795">
    <property type="entry name" value="CN_hydrolase"/>
    <property type="match status" value="1"/>
</dbReference>
<dbReference type="InterPro" id="IPR036526">
    <property type="entry name" value="C-N_Hydrolase_sf"/>
</dbReference>
<feature type="transmembrane region" description="Helical" evidence="1">
    <location>
        <begin position="140"/>
        <end position="173"/>
    </location>
</feature>
<dbReference type="InterPro" id="IPR003010">
    <property type="entry name" value="C-N_Hydrolase"/>
</dbReference>
<keyword evidence="3" id="KW-0614">Plasmid</keyword>
<dbReference type="RefSeq" id="WP_015341949.1">
    <property type="nucleotide sequence ID" value="NZ_JAADZA010000008.1"/>
</dbReference>
<dbReference type="AlphaFoldDB" id="A0A6P1C2H4"/>
<reference evidence="3 4" key="1">
    <citation type="submission" date="2020-02" db="EMBL/GenBank/DDBJ databases">
        <title>Draft genome sequence of Rhizobium tropici.</title>
        <authorList>
            <person name="Khayi S."/>
            <person name="Jemo M."/>
        </authorList>
    </citation>
    <scope>NUCLEOTIDE SEQUENCE [LARGE SCALE GENOMIC DNA]</scope>
    <source>
        <strain evidence="3 4">A12</strain>
        <plasmid evidence="3">pA12a</plasmid>
    </source>
</reference>
<dbReference type="Gene3D" id="3.60.110.10">
    <property type="entry name" value="Carbon-nitrogen hydrolase"/>
    <property type="match status" value="1"/>
</dbReference>
<dbReference type="PROSITE" id="PS50263">
    <property type="entry name" value="CN_HYDROLASE"/>
    <property type="match status" value="1"/>
</dbReference>
<protein>
    <submittedName>
        <fullName evidence="3">Conjugal transfer protein TraB</fullName>
    </submittedName>
</protein>
<feature type="transmembrane region" description="Helical" evidence="1">
    <location>
        <begin position="109"/>
        <end position="128"/>
    </location>
</feature>
<organism evidence="3 4">
    <name type="scientific">Rhizobium tropici</name>
    <dbReference type="NCBI Taxonomy" id="398"/>
    <lineage>
        <taxon>Bacteria</taxon>
        <taxon>Pseudomonadati</taxon>
        <taxon>Pseudomonadota</taxon>
        <taxon>Alphaproteobacteria</taxon>
        <taxon>Hyphomicrobiales</taxon>
        <taxon>Rhizobiaceae</taxon>
        <taxon>Rhizobium/Agrobacterium group</taxon>
        <taxon>Rhizobium</taxon>
    </lineage>
</organism>
<dbReference type="EMBL" id="JAADZA010000008">
    <property type="protein sequence ID" value="NEV11389.1"/>
    <property type="molecule type" value="Genomic_DNA"/>
</dbReference>
<comment type="caution">
    <text evidence="3">The sequence shown here is derived from an EMBL/GenBank/DDBJ whole genome shotgun (WGS) entry which is preliminary data.</text>
</comment>
<sequence>MRREQLQPIVLIAVSVVAGTVGWSGHVLLLPAAFTFPVLWALARTRLTAAVVSAGYFLAASRGLPQGVANFYSSDLWPGLLLWLCASTGFVIVHTVLWTKRKGVRPCHYLLAGLLMAIPPFGIPGWAHPITAAGVLFPGWGWWGLVAATAGLMGLVTRMWPAVAIVLAGFWIWSAATWDEPKLAESWQGVDLEMGASLGRDASFERHRDLIVTVKDRVLGGARTIILPESSLGFWTPTVGRFWVRALRETDAIVIAGAAVIDAGGYDNVLVAISGDGARIVYRERMPVPGSMWQPWRALLGQSGGARAHFFENPVATAAGHRIAPLICYEQLIVWPVLHSMLEDPDLIVAVGNGWWTQGTSIVAIQRASVKAWARLFAKPIVFSFNT</sequence>
<dbReference type="NCBIfam" id="NF010400">
    <property type="entry name" value="PRK13825.1-4"/>
    <property type="match status" value="1"/>
</dbReference>
<feature type="transmembrane region" description="Helical" evidence="1">
    <location>
        <begin position="12"/>
        <end position="40"/>
    </location>
</feature>
<dbReference type="NCBIfam" id="NF010398">
    <property type="entry name" value="PRK13825.1-2"/>
    <property type="match status" value="1"/>
</dbReference>
<dbReference type="PIRSF" id="PIRSF017932">
    <property type="entry name" value="Conjugal_transfer_TraB_rhizob"/>
    <property type="match status" value="1"/>
</dbReference>
<keyword evidence="1" id="KW-1133">Transmembrane helix</keyword>
<gene>
    <name evidence="3" type="ORF">GXW80_10320</name>
</gene>
<keyword evidence="1" id="KW-0812">Transmembrane</keyword>
<evidence type="ECO:0000256" key="1">
    <source>
        <dbReference type="SAM" id="Phobius"/>
    </source>
</evidence>
<feature type="transmembrane region" description="Helical" evidence="1">
    <location>
        <begin position="76"/>
        <end position="97"/>
    </location>
</feature>
<dbReference type="Proteomes" id="UP000471190">
    <property type="component" value="Unassembled WGS sequence"/>
</dbReference>